<gene>
    <name evidence="4" type="ORF">GCM10007116_10110</name>
    <name evidence="3" type="ORF">HS1genome_0559</name>
</gene>
<dbReference type="Proteomes" id="UP000276741">
    <property type="component" value="Chromosome"/>
</dbReference>
<evidence type="ECO:0000256" key="1">
    <source>
        <dbReference type="SAM" id="Phobius"/>
    </source>
</evidence>
<evidence type="ECO:0000313" key="3">
    <source>
        <dbReference type="EMBL" id="BBD72170.1"/>
    </source>
</evidence>
<feature type="transmembrane region" description="Helical" evidence="1">
    <location>
        <begin position="117"/>
        <end position="136"/>
    </location>
</feature>
<evidence type="ECO:0000259" key="2">
    <source>
        <dbReference type="Pfam" id="PF04982"/>
    </source>
</evidence>
<evidence type="ECO:0000313" key="4">
    <source>
        <dbReference type="EMBL" id="GGT94493.1"/>
    </source>
</evidence>
<reference evidence="3" key="3">
    <citation type="journal article" date="2019" name="BMC Res. Notes">
        <title>Complete genome sequence of the Sulfodiicoccus acidiphilus strain HS-1T, the first crenarchaeon that lacks polB3, isolated from an acidic hot spring in Ohwaku-dani, Hakone, Japan.</title>
        <authorList>
            <person name="Sakai H.D."/>
            <person name="Kurosawa N."/>
        </authorList>
    </citation>
    <scope>NUCLEOTIDE SEQUENCE</scope>
    <source>
        <strain evidence="3">HS-1</strain>
    </source>
</reference>
<name>A0A348B1W8_9CREN</name>
<keyword evidence="1" id="KW-0812">Transmembrane</keyword>
<keyword evidence="1" id="KW-0472">Membrane</keyword>
<reference evidence="5" key="2">
    <citation type="submission" date="2018-04" db="EMBL/GenBank/DDBJ databases">
        <title>Complete genome sequence of Sulfodiicoccus acidiphilus strain HS-1.</title>
        <authorList>
            <person name="Sakai H.D."/>
            <person name="Kurosawa N."/>
        </authorList>
    </citation>
    <scope>NUCLEOTIDE SEQUENCE [LARGE SCALE GENOMIC DNA]</scope>
    <source>
        <strain evidence="5">HS-1</strain>
    </source>
</reference>
<dbReference type="KEGG" id="sacd:HS1genome_0559"/>
<reference evidence="4" key="4">
    <citation type="submission" date="2020-09" db="EMBL/GenBank/DDBJ databases">
        <authorList>
            <person name="Sun Q."/>
            <person name="Ohkuma M."/>
        </authorList>
    </citation>
    <scope>NUCLEOTIDE SEQUENCE</scope>
    <source>
        <strain evidence="4">JCM 31740</strain>
    </source>
</reference>
<dbReference type="EMBL" id="BMQS01000008">
    <property type="protein sequence ID" value="GGT94493.1"/>
    <property type="molecule type" value="Genomic_DNA"/>
</dbReference>
<dbReference type="InterPro" id="IPR058581">
    <property type="entry name" value="TM_HPP"/>
</dbReference>
<keyword evidence="5" id="KW-1185">Reference proteome</keyword>
<proteinExistence type="predicted"/>
<feature type="transmembrane region" description="Helical" evidence="1">
    <location>
        <begin position="78"/>
        <end position="97"/>
    </location>
</feature>
<dbReference type="AlphaFoldDB" id="A0A348B1W8"/>
<keyword evidence="1" id="KW-1133">Transmembrane helix</keyword>
<feature type="transmembrane region" description="Helical" evidence="1">
    <location>
        <begin position="50"/>
        <end position="71"/>
    </location>
</feature>
<sequence>MERTKLVSGVNLVVTLAALVALTVETRTTFILPPFIATAATKFEDPQWRFNRTISVVSSYVLSGVLAVVTVAIGGRGILWASVVTAVAWILMILADLEHSPALLAAFLGVLERVGPLYVLHPVLVGCLLEESIHFVTTKGLSRGT</sequence>
<evidence type="ECO:0000313" key="5">
    <source>
        <dbReference type="Proteomes" id="UP000276741"/>
    </source>
</evidence>
<dbReference type="Pfam" id="PF04982">
    <property type="entry name" value="TM_HPP"/>
    <property type="match status" value="1"/>
</dbReference>
<reference evidence="4" key="1">
    <citation type="journal article" date="2014" name="Int. J. Syst. Evol. Microbiol.">
        <title>Complete genome sequence of Corynebacterium casei LMG S-19264T (=DSM 44701T), isolated from a smear-ripened cheese.</title>
        <authorList>
            <consortium name="US DOE Joint Genome Institute (JGI-PGF)"/>
            <person name="Walter F."/>
            <person name="Albersmeier A."/>
            <person name="Kalinowski J."/>
            <person name="Ruckert C."/>
        </authorList>
    </citation>
    <scope>NUCLEOTIDE SEQUENCE</scope>
    <source>
        <strain evidence="4">JCM 31740</strain>
    </source>
</reference>
<dbReference type="EMBL" id="AP018553">
    <property type="protein sequence ID" value="BBD72170.1"/>
    <property type="molecule type" value="Genomic_DNA"/>
</dbReference>
<organism evidence="3 5">
    <name type="scientific">Sulfodiicoccus acidiphilus</name>
    <dbReference type="NCBI Taxonomy" id="1670455"/>
    <lineage>
        <taxon>Archaea</taxon>
        <taxon>Thermoproteota</taxon>
        <taxon>Thermoprotei</taxon>
        <taxon>Sulfolobales</taxon>
        <taxon>Sulfolobaceae</taxon>
        <taxon>Sulfodiicoccus</taxon>
    </lineage>
</organism>
<feature type="domain" description="HPP transmembrane region" evidence="2">
    <location>
        <begin position="7"/>
        <end position="129"/>
    </location>
</feature>
<accession>A0A348B1W8</accession>
<protein>
    <submittedName>
        <fullName evidence="3">HPP family protein</fullName>
    </submittedName>
</protein>
<dbReference type="Proteomes" id="UP000616143">
    <property type="component" value="Unassembled WGS sequence"/>
</dbReference>